<dbReference type="InterPro" id="IPR012677">
    <property type="entry name" value="Nucleotide-bd_a/b_plait_sf"/>
</dbReference>
<evidence type="ECO:0000256" key="1">
    <source>
        <dbReference type="ARBA" id="ARBA00022884"/>
    </source>
</evidence>
<feature type="compositionally biased region" description="Pro residues" evidence="3">
    <location>
        <begin position="141"/>
        <end position="156"/>
    </location>
</feature>
<dbReference type="EMBL" id="KB102164">
    <property type="protein sequence ID" value="ELK35779.1"/>
    <property type="molecule type" value="Genomic_DNA"/>
</dbReference>
<organism evidence="5 6">
    <name type="scientific">Myotis davidii</name>
    <name type="common">David's myotis</name>
    <dbReference type="NCBI Taxonomy" id="225400"/>
    <lineage>
        <taxon>Eukaryota</taxon>
        <taxon>Metazoa</taxon>
        <taxon>Chordata</taxon>
        <taxon>Craniata</taxon>
        <taxon>Vertebrata</taxon>
        <taxon>Euteleostomi</taxon>
        <taxon>Mammalia</taxon>
        <taxon>Eutheria</taxon>
        <taxon>Laurasiatheria</taxon>
        <taxon>Chiroptera</taxon>
        <taxon>Yangochiroptera</taxon>
        <taxon>Vespertilionidae</taxon>
        <taxon>Myotis</taxon>
    </lineage>
</organism>
<dbReference type="AlphaFoldDB" id="L5MAY4"/>
<proteinExistence type="predicted"/>
<feature type="domain" description="RRM" evidence="4">
    <location>
        <begin position="14"/>
        <end position="77"/>
    </location>
</feature>
<accession>L5MAY4</accession>
<gene>
    <name evidence="5" type="ORF">MDA_GLEAN10013662</name>
</gene>
<dbReference type="InterPro" id="IPR035979">
    <property type="entry name" value="RBD_domain_sf"/>
</dbReference>
<feature type="region of interest" description="Disordered" evidence="3">
    <location>
        <begin position="72"/>
        <end position="97"/>
    </location>
</feature>
<evidence type="ECO:0000313" key="6">
    <source>
        <dbReference type="Proteomes" id="UP000010556"/>
    </source>
</evidence>
<dbReference type="SMART" id="SM00360">
    <property type="entry name" value="RRM"/>
    <property type="match status" value="1"/>
</dbReference>
<dbReference type="PANTHER" id="PTHR48034">
    <property type="entry name" value="TRANSFORMER-2 SEX-DETERMINING PROTEIN-RELATED"/>
    <property type="match status" value="1"/>
</dbReference>
<dbReference type="InterPro" id="IPR000504">
    <property type="entry name" value="RRM_dom"/>
</dbReference>
<dbReference type="eggNOG" id="KOG4207">
    <property type="taxonomic scope" value="Eukaryota"/>
</dbReference>
<dbReference type="CDD" id="cd12311">
    <property type="entry name" value="RRM_SRSF2_SRSF8"/>
    <property type="match status" value="1"/>
</dbReference>
<keyword evidence="6" id="KW-1185">Reference proteome</keyword>
<dbReference type="Pfam" id="PF00076">
    <property type="entry name" value="RRM_1"/>
    <property type="match status" value="1"/>
</dbReference>
<feature type="region of interest" description="Disordered" evidence="3">
    <location>
        <begin position="109"/>
        <end position="195"/>
    </location>
</feature>
<evidence type="ECO:0000256" key="2">
    <source>
        <dbReference type="PROSITE-ProRule" id="PRU00176"/>
    </source>
</evidence>
<sequence length="218" mass="22999">MSYGRPPPDVEGMTSLKVDNLTYRTSPDTLRRVFEKYGRVGDVYIPRDRYTKESRGFAFVRFHDKRDAEDAMDAMDGAPGGAAAADPGVGAGPGPAVDLATAAPSLGLALARDRGPRPSPDRREDPSPSHRPCPDLARGPGPGPGPGVPRPCPRGSPSPGRGPRAPPSLLKRREPCPLRQTVMPAGPRRTARLGGGSCGGVCRKDVCEQVVMAVSETV</sequence>
<dbReference type="InterPro" id="IPR050441">
    <property type="entry name" value="RBM"/>
</dbReference>
<evidence type="ECO:0000256" key="3">
    <source>
        <dbReference type="SAM" id="MobiDB-lite"/>
    </source>
</evidence>
<feature type="compositionally biased region" description="Low complexity" evidence="3">
    <location>
        <begin position="74"/>
        <end position="97"/>
    </location>
</feature>
<evidence type="ECO:0000313" key="5">
    <source>
        <dbReference type="EMBL" id="ELK35779.1"/>
    </source>
</evidence>
<evidence type="ECO:0000259" key="4">
    <source>
        <dbReference type="PROSITE" id="PS50102"/>
    </source>
</evidence>
<dbReference type="GO" id="GO:0003723">
    <property type="term" value="F:RNA binding"/>
    <property type="evidence" value="ECO:0007669"/>
    <property type="project" value="UniProtKB-UniRule"/>
</dbReference>
<dbReference type="PROSITE" id="PS50102">
    <property type="entry name" value="RRM"/>
    <property type="match status" value="1"/>
</dbReference>
<dbReference type="Proteomes" id="UP000010556">
    <property type="component" value="Unassembled WGS sequence"/>
</dbReference>
<name>L5MAY4_MYODS</name>
<protein>
    <submittedName>
        <fullName evidence="5">Serine/arginine-rich splicing factor 2</fullName>
    </submittedName>
</protein>
<dbReference type="SUPFAM" id="SSF54928">
    <property type="entry name" value="RNA-binding domain, RBD"/>
    <property type="match status" value="1"/>
</dbReference>
<reference evidence="6" key="1">
    <citation type="journal article" date="2013" name="Science">
        <title>Comparative analysis of bat genomes provides insight into the evolution of flight and immunity.</title>
        <authorList>
            <person name="Zhang G."/>
            <person name="Cowled C."/>
            <person name="Shi Z."/>
            <person name="Huang Z."/>
            <person name="Bishop-Lilly K.A."/>
            <person name="Fang X."/>
            <person name="Wynne J.W."/>
            <person name="Xiong Z."/>
            <person name="Baker M.L."/>
            <person name="Zhao W."/>
            <person name="Tachedjian M."/>
            <person name="Zhu Y."/>
            <person name="Zhou P."/>
            <person name="Jiang X."/>
            <person name="Ng J."/>
            <person name="Yang L."/>
            <person name="Wu L."/>
            <person name="Xiao J."/>
            <person name="Feng Y."/>
            <person name="Chen Y."/>
            <person name="Sun X."/>
            <person name="Zhang Y."/>
            <person name="Marsh G.A."/>
            <person name="Crameri G."/>
            <person name="Broder C.C."/>
            <person name="Frey K.G."/>
            <person name="Wang L.F."/>
            <person name="Wang J."/>
        </authorList>
    </citation>
    <scope>NUCLEOTIDE SEQUENCE [LARGE SCALE GENOMIC DNA]</scope>
</reference>
<keyword evidence="1 2" id="KW-0694">RNA-binding</keyword>
<dbReference type="Gene3D" id="3.30.70.330">
    <property type="match status" value="1"/>
</dbReference>
<feature type="compositionally biased region" description="Basic and acidic residues" evidence="3">
    <location>
        <begin position="111"/>
        <end position="128"/>
    </location>
</feature>